<keyword evidence="3 6" id="KW-0812">Transmembrane</keyword>
<name>D9PLB1_9ZZZZ</name>
<keyword evidence="5 6" id="KW-0472">Membrane</keyword>
<dbReference type="GO" id="GO:0005886">
    <property type="term" value="C:plasma membrane"/>
    <property type="evidence" value="ECO:0007669"/>
    <property type="project" value="UniProtKB-SubCell"/>
</dbReference>
<reference evidence="7" key="2">
    <citation type="journal article" date="2011" name="Microb. Ecol.">
        <title>Taxonomic and Functional Metagenomic Profiling of the Microbial Community in the Anoxic Sediment of a Sub-saline Shallow Lake (Laguna de Carrizo, Central Spain).</title>
        <authorList>
            <person name="Ferrer M."/>
            <person name="Guazzaroni M.E."/>
            <person name="Richter M."/>
            <person name="Garcia-Salamanca A."/>
            <person name="Yarza P."/>
            <person name="Suarez-Suarez A."/>
            <person name="Solano J."/>
            <person name="Alcaide M."/>
            <person name="van Dillewijn P."/>
            <person name="Molina-Henares M.A."/>
            <person name="Lopez-Cortes N."/>
            <person name="Al-Ramahi Y."/>
            <person name="Guerrero C."/>
            <person name="Acosta A."/>
            <person name="de Eugenio L.I."/>
            <person name="Martinez V."/>
            <person name="Marques S."/>
            <person name="Rojo F."/>
            <person name="Santero E."/>
            <person name="Genilloud O."/>
            <person name="Perez-Perez J."/>
            <person name="Rossello-Mora R."/>
            <person name="Ramos J.L."/>
        </authorList>
    </citation>
    <scope>NUCLEOTIDE SEQUENCE</scope>
</reference>
<comment type="caution">
    <text evidence="7">The sequence shown here is derived from an EMBL/GenBank/DDBJ whole genome shotgun (WGS) entry which is preliminary data.</text>
</comment>
<protein>
    <submittedName>
        <fullName evidence="7">Uncharacterized protein</fullName>
    </submittedName>
</protein>
<dbReference type="PANTHER" id="PTHR39087:SF2">
    <property type="entry name" value="UPF0104 MEMBRANE PROTEIN MJ1595"/>
    <property type="match status" value="1"/>
</dbReference>
<accession>D9PLB1</accession>
<evidence type="ECO:0000256" key="3">
    <source>
        <dbReference type="ARBA" id="ARBA00022692"/>
    </source>
</evidence>
<gene>
    <name evidence="7" type="ORF">LDC_2334</name>
</gene>
<evidence type="ECO:0000256" key="2">
    <source>
        <dbReference type="ARBA" id="ARBA00022475"/>
    </source>
</evidence>
<evidence type="ECO:0000256" key="1">
    <source>
        <dbReference type="ARBA" id="ARBA00004651"/>
    </source>
</evidence>
<keyword evidence="4 6" id="KW-1133">Transmembrane helix</keyword>
<reference evidence="7" key="1">
    <citation type="submission" date="2010-07" db="EMBL/GenBank/DDBJ databases">
        <authorList>
            <consortium name="CONSOLIDER consortium CSD2007-00005"/>
            <person name="Guazzaroni M.-E."/>
            <person name="Richter M."/>
            <person name="Garcia-Salamanca A."/>
            <person name="Yarza P."/>
            <person name="Ferrer M."/>
        </authorList>
    </citation>
    <scope>NUCLEOTIDE SEQUENCE</scope>
</reference>
<organism evidence="7">
    <name type="scientific">sediment metagenome</name>
    <dbReference type="NCBI Taxonomy" id="749907"/>
    <lineage>
        <taxon>unclassified sequences</taxon>
        <taxon>metagenomes</taxon>
        <taxon>ecological metagenomes</taxon>
    </lineage>
</organism>
<feature type="transmembrane region" description="Helical" evidence="6">
    <location>
        <begin position="31"/>
        <end position="47"/>
    </location>
</feature>
<dbReference type="Pfam" id="PF03706">
    <property type="entry name" value="LPG_synthase_TM"/>
    <property type="match status" value="1"/>
</dbReference>
<dbReference type="InterPro" id="IPR022791">
    <property type="entry name" value="L-PG_synthase/AglD"/>
</dbReference>
<sequence>MLALLFSMMITACYAAVLYFAIHALGADASLLQTFIVLTAGVAAASVTPTPGGIGGAEAGLVAGLVSIGITADVGLSIALVYRFVTFWLPILPGFIAFQIALKRDVL</sequence>
<dbReference type="AlphaFoldDB" id="D9PLB1"/>
<evidence type="ECO:0000256" key="5">
    <source>
        <dbReference type="ARBA" id="ARBA00023136"/>
    </source>
</evidence>
<feature type="transmembrane region" description="Helical" evidence="6">
    <location>
        <begin position="59"/>
        <end position="79"/>
    </location>
</feature>
<dbReference type="EMBL" id="ADZX01000706">
    <property type="protein sequence ID" value="EFK95656.1"/>
    <property type="molecule type" value="Genomic_DNA"/>
</dbReference>
<feature type="transmembrane region" description="Helical" evidence="6">
    <location>
        <begin position="85"/>
        <end position="102"/>
    </location>
</feature>
<evidence type="ECO:0000256" key="4">
    <source>
        <dbReference type="ARBA" id="ARBA00022989"/>
    </source>
</evidence>
<comment type="subcellular location">
    <subcellularLocation>
        <location evidence="1">Cell membrane</location>
        <topology evidence="1">Multi-pass membrane protein</topology>
    </subcellularLocation>
</comment>
<keyword evidence="2" id="KW-1003">Cell membrane</keyword>
<evidence type="ECO:0000313" key="7">
    <source>
        <dbReference type="EMBL" id="EFK95656.1"/>
    </source>
</evidence>
<evidence type="ECO:0000256" key="6">
    <source>
        <dbReference type="SAM" id="Phobius"/>
    </source>
</evidence>
<dbReference type="NCBIfam" id="TIGR00374">
    <property type="entry name" value="flippase-like domain"/>
    <property type="match status" value="1"/>
</dbReference>
<dbReference type="PANTHER" id="PTHR39087">
    <property type="entry name" value="UPF0104 MEMBRANE PROTEIN MJ1595"/>
    <property type="match status" value="1"/>
</dbReference>
<proteinExistence type="predicted"/>